<evidence type="ECO:0000313" key="10">
    <source>
        <dbReference type="Proteomes" id="UP000285120"/>
    </source>
</evidence>
<keyword evidence="1" id="KW-0813">Transport</keyword>
<dbReference type="GO" id="GO:0016887">
    <property type="term" value="F:ATP hydrolysis activity"/>
    <property type="evidence" value="ECO:0007669"/>
    <property type="project" value="InterPro"/>
</dbReference>
<evidence type="ECO:0000256" key="3">
    <source>
        <dbReference type="ARBA" id="ARBA00022840"/>
    </source>
</evidence>
<dbReference type="GO" id="GO:0015418">
    <property type="term" value="F:ABC-type quaternary ammonium compound transporting activity"/>
    <property type="evidence" value="ECO:0007669"/>
    <property type="project" value="UniProtKB-EC"/>
</dbReference>
<evidence type="ECO:0000256" key="6">
    <source>
        <dbReference type="ARBA" id="ARBA00066388"/>
    </source>
</evidence>
<dbReference type="GO" id="GO:0005524">
    <property type="term" value="F:ATP binding"/>
    <property type="evidence" value="ECO:0007669"/>
    <property type="project" value="UniProtKB-KW"/>
</dbReference>
<comment type="catalytic activity">
    <reaction evidence="4">
        <text>a quaternary ammonium(out) + ATP + H2O = a quaternary ammonium(in) + ADP + phosphate + H(+)</text>
        <dbReference type="Rhea" id="RHEA:11036"/>
        <dbReference type="ChEBI" id="CHEBI:15377"/>
        <dbReference type="ChEBI" id="CHEBI:15378"/>
        <dbReference type="ChEBI" id="CHEBI:30616"/>
        <dbReference type="ChEBI" id="CHEBI:35267"/>
        <dbReference type="ChEBI" id="CHEBI:43474"/>
        <dbReference type="ChEBI" id="CHEBI:456216"/>
        <dbReference type="EC" id="7.6.2.9"/>
    </reaction>
</comment>
<keyword evidence="2" id="KW-0547">Nucleotide-binding</keyword>
<evidence type="ECO:0000256" key="4">
    <source>
        <dbReference type="ARBA" id="ARBA00052482"/>
    </source>
</evidence>
<dbReference type="FunFam" id="3.40.50.300:FF:000425">
    <property type="entry name" value="Probable ABC transporter, ATP-binding subunit"/>
    <property type="match status" value="1"/>
</dbReference>
<dbReference type="PANTHER" id="PTHR42781">
    <property type="entry name" value="SPERMIDINE/PUTRESCINE IMPORT ATP-BINDING PROTEIN POTA"/>
    <property type="match status" value="1"/>
</dbReference>
<keyword evidence="3 9" id="KW-0067">ATP-binding</keyword>
<dbReference type="Proteomes" id="UP000285120">
    <property type="component" value="Unassembled WGS sequence"/>
</dbReference>
<dbReference type="SMART" id="SM00382">
    <property type="entry name" value="AAA"/>
    <property type="match status" value="1"/>
</dbReference>
<dbReference type="SUPFAM" id="SSF52540">
    <property type="entry name" value="P-loop containing nucleoside triphosphate hydrolases"/>
    <property type="match status" value="1"/>
</dbReference>
<comment type="subunit">
    <text evidence="5">The complex is composed of two ATP-binding proteins (OpuCA), two transmembrane proteins (OpuCB and OpuCD) and a solute-binding protein (OpuCC).</text>
</comment>
<feature type="domain" description="ABC transporter" evidence="8">
    <location>
        <begin position="4"/>
        <end position="234"/>
    </location>
</feature>
<evidence type="ECO:0000256" key="7">
    <source>
        <dbReference type="ARBA" id="ARBA00070305"/>
    </source>
</evidence>
<evidence type="ECO:0000256" key="1">
    <source>
        <dbReference type="ARBA" id="ARBA00022448"/>
    </source>
</evidence>
<dbReference type="AlphaFoldDB" id="A0A419V048"/>
<dbReference type="Pfam" id="PF00005">
    <property type="entry name" value="ABC_tran"/>
    <property type="match status" value="1"/>
</dbReference>
<evidence type="ECO:0000259" key="8">
    <source>
        <dbReference type="PROSITE" id="PS50893"/>
    </source>
</evidence>
<keyword evidence="10" id="KW-1185">Reference proteome</keyword>
<accession>A0A419V048</accession>
<dbReference type="PROSITE" id="PS50893">
    <property type="entry name" value="ABC_TRANSPORTER_2"/>
    <property type="match status" value="1"/>
</dbReference>
<protein>
    <recommendedName>
        <fullName evidence="7">Carnitine transport ATP-binding protein OpuCA</fullName>
        <ecNumber evidence="6">7.6.2.9</ecNumber>
    </recommendedName>
</protein>
<name>A0A419V048_9BACL</name>
<dbReference type="OrthoDB" id="9790614at2"/>
<dbReference type="InterPro" id="IPR050093">
    <property type="entry name" value="ABC_SmlMolc_Importer"/>
</dbReference>
<dbReference type="EC" id="7.6.2.9" evidence="6"/>
<evidence type="ECO:0000256" key="2">
    <source>
        <dbReference type="ARBA" id="ARBA00022741"/>
    </source>
</evidence>
<dbReference type="InterPro" id="IPR003439">
    <property type="entry name" value="ABC_transporter-like_ATP-bd"/>
</dbReference>
<reference evidence="9 10" key="1">
    <citation type="submission" date="2018-09" db="EMBL/GenBank/DDBJ databases">
        <title>Genomic Encyclopedia of Archaeal and Bacterial Type Strains, Phase II (KMG-II): from individual species to whole genera.</title>
        <authorList>
            <person name="Goeker M."/>
        </authorList>
    </citation>
    <scope>NUCLEOTIDE SEQUENCE [LARGE SCALE GENOMIC DNA]</scope>
    <source>
        <strain evidence="9 10">DSM 17008</strain>
    </source>
</reference>
<dbReference type="GO" id="GO:0043190">
    <property type="term" value="C:ATP-binding cassette (ABC) transporter complex"/>
    <property type="evidence" value="ECO:0007669"/>
    <property type="project" value="InterPro"/>
</dbReference>
<dbReference type="PROSITE" id="PS00211">
    <property type="entry name" value="ABC_TRANSPORTER_1"/>
    <property type="match status" value="1"/>
</dbReference>
<proteinExistence type="predicted"/>
<dbReference type="InterPro" id="IPR027417">
    <property type="entry name" value="P-loop_NTPase"/>
</dbReference>
<gene>
    <name evidence="9" type="ORF">ATL39_2718</name>
</gene>
<evidence type="ECO:0000313" key="9">
    <source>
        <dbReference type="EMBL" id="RKD71322.1"/>
    </source>
</evidence>
<dbReference type="PANTHER" id="PTHR42781:SF4">
    <property type="entry name" value="SPERMIDINE_PUTRESCINE IMPORT ATP-BINDING PROTEIN POTA"/>
    <property type="match status" value="1"/>
</dbReference>
<dbReference type="Gene3D" id="2.40.50.100">
    <property type="match status" value="1"/>
</dbReference>
<dbReference type="RefSeq" id="WP_120193861.1">
    <property type="nucleotide sequence ID" value="NZ_RAPK01000010.1"/>
</dbReference>
<dbReference type="SUPFAM" id="SSF50331">
    <property type="entry name" value="MOP-like"/>
    <property type="match status" value="1"/>
</dbReference>
<dbReference type="InterPro" id="IPR013611">
    <property type="entry name" value="Transp-assoc_OB_typ2"/>
</dbReference>
<sequence length="358" mass="40120">MSHVSLQNVAVAYQKTNILENFNLDIPEGELVSLLGPSGCGKTTTLRLVAGFLQSHQGSIQVGGKDYTTVPVNKRNFGFVFQNYALFPHMSIFDNIAFGLRQRKVSKKDTYTKVMEMLELVGLQHFENRFPKELSGGQKQRVAIARALVINPDLLLFDEPLSNLDANLRVSMRSEIRRIQQESGIAAIYVSHDQEECFSISDRVAIMNKGVIEQLDHPAAIYHRPRTSFVASFIGFKNFLRFDRRSENGQKPIFYKGDSTFAVSYEKDTGSMTGVIRPDDIRIKPAGPPVTENELSGTIITAIFLGRSYQYEVKTEHGSFTANQEMTIPFQSGDSVVLDMPPHKWVLVEESEVPSYAG</sequence>
<dbReference type="Pfam" id="PF08402">
    <property type="entry name" value="TOBE_2"/>
    <property type="match status" value="1"/>
</dbReference>
<comment type="caution">
    <text evidence="9">The sequence shown here is derived from an EMBL/GenBank/DDBJ whole genome shotgun (WGS) entry which is preliminary data.</text>
</comment>
<dbReference type="InterPro" id="IPR008995">
    <property type="entry name" value="Mo/tungstate-bd_C_term_dom"/>
</dbReference>
<dbReference type="EMBL" id="RAPK01000010">
    <property type="protein sequence ID" value="RKD71322.1"/>
    <property type="molecule type" value="Genomic_DNA"/>
</dbReference>
<evidence type="ECO:0000256" key="5">
    <source>
        <dbReference type="ARBA" id="ARBA00063934"/>
    </source>
</evidence>
<dbReference type="Gene3D" id="3.40.50.300">
    <property type="entry name" value="P-loop containing nucleotide triphosphate hydrolases"/>
    <property type="match status" value="1"/>
</dbReference>
<dbReference type="InterPro" id="IPR017871">
    <property type="entry name" value="ABC_transporter-like_CS"/>
</dbReference>
<organism evidence="9 10">
    <name type="scientific">Sinobaca qinghaiensis</name>
    <dbReference type="NCBI Taxonomy" id="342944"/>
    <lineage>
        <taxon>Bacteria</taxon>
        <taxon>Bacillati</taxon>
        <taxon>Bacillota</taxon>
        <taxon>Bacilli</taxon>
        <taxon>Bacillales</taxon>
        <taxon>Sporolactobacillaceae</taxon>
        <taxon>Sinobaca</taxon>
    </lineage>
</organism>
<dbReference type="InterPro" id="IPR003593">
    <property type="entry name" value="AAA+_ATPase"/>
</dbReference>